<proteinExistence type="predicted"/>
<gene>
    <name evidence="2" type="ORF">XAT740_LOCUS24854</name>
</gene>
<dbReference type="EMBL" id="CAJNOR010001944">
    <property type="protein sequence ID" value="CAF1223816.1"/>
    <property type="molecule type" value="Genomic_DNA"/>
</dbReference>
<dbReference type="Proteomes" id="UP000663828">
    <property type="component" value="Unassembled WGS sequence"/>
</dbReference>
<keyword evidence="3" id="KW-1185">Reference proteome</keyword>
<dbReference type="InterPro" id="IPR036259">
    <property type="entry name" value="MFS_trans_sf"/>
</dbReference>
<evidence type="ECO:0000313" key="2">
    <source>
        <dbReference type="EMBL" id="CAF1223816.1"/>
    </source>
</evidence>
<keyword evidence="1" id="KW-1133">Transmembrane helix</keyword>
<accession>A0A814Y3V9</accession>
<feature type="transmembrane region" description="Helical" evidence="1">
    <location>
        <begin position="87"/>
        <end position="107"/>
    </location>
</feature>
<comment type="caution">
    <text evidence="2">The sequence shown here is derived from an EMBL/GenBank/DDBJ whole genome shotgun (WGS) entry which is preliminary data.</text>
</comment>
<keyword evidence="1" id="KW-0472">Membrane</keyword>
<organism evidence="2 3">
    <name type="scientific">Adineta ricciae</name>
    <name type="common">Rotifer</name>
    <dbReference type="NCBI Taxonomy" id="249248"/>
    <lineage>
        <taxon>Eukaryota</taxon>
        <taxon>Metazoa</taxon>
        <taxon>Spiralia</taxon>
        <taxon>Gnathifera</taxon>
        <taxon>Rotifera</taxon>
        <taxon>Eurotatoria</taxon>
        <taxon>Bdelloidea</taxon>
        <taxon>Adinetida</taxon>
        <taxon>Adinetidae</taxon>
        <taxon>Adineta</taxon>
    </lineage>
</organism>
<sequence>MTIPLDEFPQPSSSDSLIFKQLQLIYLVAYGFAAGILLLLFPTPSPSPPSHRFPHFSLSLIAGNNLQGSYRYALLASYNIPRSTIESLYLCAHLSTLCLGTITSSLSDKFGRRLACILSSVFYTIHCLSLNFNILSVLVLGSIFRGMAHSLYNTNFESWLLQEHHDNDLDTDSLKHLLRNAFVCATSSAVAAGIVAQVSAELLGYRAPFEVAIGIYLVMIVFVLWKWRENYGDREAKATESFVLAIKVIRTDLRVLLVGLSTCLFEATVYIYAMEWTPALQEAKEWIISERLPLGFMFSGFMTFNMMGAFLFKVLAKRFDVHSYLPVVMVIAAAALGVLVVVPDAQILVFAGLCMYELCVGIYMPSISLLRNRYLPDSVRSTLMNYFRIPRFLLMFAVIVWHLPLSVIFTSCVVMLVLAGICLVVLQNMRPREEDQRESERVVLLPASPQMTAIEMTETGE</sequence>
<feature type="transmembrane region" description="Helical" evidence="1">
    <location>
        <begin position="407"/>
        <end position="426"/>
    </location>
</feature>
<dbReference type="PANTHER" id="PTHR23516">
    <property type="entry name" value="SAM (S-ADENOSYL METHIONINE) TRANSPORTER"/>
    <property type="match status" value="1"/>
</dbReference>
<feature type="transmembrane region" description="Helical" evidence="1">
    <location>
        <begin position="114"/>
        <end position="144"/>
    </location>
</feature>
<reference evidence="2" key="1">
    <citation type="submission" date="2021-02" db="EMBL/GenBank/DDBJ databases">
        <authorList>
            <person name="Nowell W R."/>
        </authorList>
    </citation>
    <scope>NUCLEOTIDE SEQUENCE</scope>
</reference>
<keyword evidence="1" id="KW-0812">Transmembrane</keyword>
<feature type="transmembrane region" description="Helical" evidence="1">
    <location>
        <begin position="348"/>
        <end position="370"/>
    </location>
</feature>
<dbReference type="GO" id="GO:0016020">
    <property type="term" value="C:membrane"/>
    <property type="evidence" value="ECO:0007669"/>
    <property type="project" value="InterPro"/>
</dbReference>
<dbReference type="InterPro" id="IPR008509">
    <property type="entry name" value="MOT2/MFSD5"/>
</dbReference>
<name>A0A814Y3V9_ADIRI</name>
<evidence type="ECO:0000256" key="1">
    <source>
        <dbReference type="SAM" id="Phobius"/>
    </source>
</evidence>
<feature type="transmembrane region" description="Helical" evidence="1">
    <location>
        <begin position="255"/>
        <end position="273"/>
    </location>
</feature>
<feature type="transmembrane region" description="Helical" evidence="1">
    <location>
        <begin position="324"/>
        <end position="342"/>
    </location>
</feature>
<dbReference type="SUPFAM" id="SSF103473">
    <property type="entry name" value="MFS general substrate transporter"/>
    <property type="match status" value="1"/>
</dbReference>
<feature type="transmembrane region" description="Helical" evidence="1">
    <location>
        <begin position="382"/>
        <end position="401"/>
    </location>
</feature>
<evidence type="ECO:0000313" key="3">
    <source>
        <dbReference type="Proteomes" id="UP000663828"/>
    </source>
</evidence>
<feature type="transmembrane region" description="Helical" evidence="1">
    <location>
        <begin position="207"/>
        <end position="225"/>
    </location>
</feature>
<protein>
    <submittedName>
        <fullName evidence="2">Uncharacterized protein</fullName>
    </submittedName>
</protein>
<feature type="transmembrane region" description="Helical" evidence="1">
    <location>
        <begin position="24"/>
        <end position="41"/>
    </location>
</feature>
<feature type="transmembrane region" description="Helical" evidence="1">
    <location>
        <begin position="293"/>
        <end position="312"/>
    </location>
</feature>
<dbReference type="PANTHER" id="PTHR23516:SF23">
    <property type="entry name" value="MOLYBDATE-ANION TRANSPORTER"/>
    <property type="match status" value="1"/>
</dbReference>
<dbReference type="Pfam" id="PF05631">
    <property type="entry name" value="MFS_5"/>
    <property type="match status" value="1"/>
</dbReference>
<dbReference type="GO" id="GO:0015098">
    <property type="term" value="F:molybdate ion transmembrane transporter activity"/>
    <property type="evidence" value="ECO:0007669"/>
    <property type="project" value="InterPro"/>
</dbReference>
<dbReference type="Gene3D" id="1.20.1250.20">
    <property type="entry name" value="MFS general substrate transporter like domains"/>
    <property type="match status" value="1"/>
</dbReference>
<dbReference type="AlphaFoldDB" id="A0A814Y3V9"/>